<accession>A0A839T409</accession>
<reference evidence="1 2" key="1">
    <citation type="submission" date="2020-08" db="EMBL/GenBank/DDBJ databases">
        <title>Genomic Encyclopedia of Type Strains, Phase III (KMG-III): the genomes of soil and plant-associated and newly described type strains.</title>
        <authorList>
            <person name="Whitman W."/>
        </authorList>
    </citation>
    <scope>NUCLEOTIDE SEQUENCE [LARGE SCALE GENOMIC DNA]</scope>
    <source>
        <strain evidence="1 2">CECT 4462</strain>
    </source>
</reference>
<dbReference type="AlphaFoldDB" id="A0A839T409"/>
<gene>
    <name evidence="1" type="ORF">FHR87_002136</name>
</gene>
<name>A0A839T409_AZOMA</name>
<dbReference type="Proteomes" id="UP000549250">
    <property type="component" value="Unassembled WGS sequence"/>
</dbReference>
<evidence type="ECO:0000313" key="1">
    <source>
        <dbReference type="EMBL" id="MBB3103739.1"/>
    </source>
</evidence>
<proteinExistence type="predicted"/>
<sequence length="62" mass="6504">MLQPSARPQILGLLRTLTQDGDLDCAILAGTMKEPMARVPLGIQQAWIEGGVIAGDQSSQAA</sequence>
<comment type="caution">
    <text evidence="1">The sequence shown here is derived from an EMBL/GenBank/DDBJ whole genome shotgun (WGS) entry which is preliminary data.</text>
</comment>
<organism evidence="1 2">
    <name type="scientific">Azomonas macrocytogenes</name>
    <name type="common">Azotobacter macrocytogenes</name>
    <dbReference type="NCBI Taxonomy" id="69962"/>
    <lineage>
        <taxon>Bacteria</taxon>
        <taxon>Pseudomonadati</taxon>
        <taxon>Pseudomonadota</taxon>
        <taxon>Gammaproteobacteria</taxon>
        <taxon>Pseudomonadales</taxon>
        <taxon>Pseudomonadaceae</taxon>
        <taxon>Azomonas</taxon>
    </lineage>
</organism>
<dbReference type="RefSeq" id="WP_246335967.1">
    <property type="nucleotide sequence ID" value="NZ_JACHXI010000009.1"/>
</dbReference>
<dbReference type="EMBL" id="JACHXI010000009">
    <property type="protein sequence ID" value="MBB3103739.1"/>
    <property type="molecule type" value="Genomic_DNA"/>
</dbReference>
<keyword evidence="2" id="KW-1185">Reference proteome</keyword>
<protein>
    <submittedName>
        <fullName evidence="1">Uncharacterized protein</fullName>
    </submittedName>
</protein>
<evidence type="ECO:0000313" key="2">
    <source>
        <dbReference type="Proteomes" id="UP000549250"/>
    </source>
</evidence>